<reference evidence="2" key="1">
    <citation type="submission" date="2023-10" db="EMBL/GenBank/DDBJ databases">
        <title>Genome assemblies of two species of porcelain crab, Petrolisthes cinctipes and Petrolisthes manimaculis (Anomura: Porcellanidae).</title>
        <authorList>
            <person name="Angst P."/>
        </authorList>
    </citation>
    <scope>NUCLEOTIDE SEQUENCE</scope>
    <source>
        <strain evidence="2">PB745_01</strain>
        <tissue evidence="2">Gill</tissue>
    </source>
</reference>
<dbReference type="AlphaFoldDB" id="A0AAE1JY23"/>
<evidence type="ECO:0000313" key="3">
    <source>
        <dbReference type="Proteomes" id="UP001286313"/>
    </source>
</evidence>
<dbReference type="EMBL" id="JAWQEG010004888">
    <property type="protein sequence ID" value="KAK3859854.1"/>
    <property type="molecule type" value="Genomic_DNA"/>
</dbReference>
<keyword evidence="3" id="KW-1185">Reference proteome</keyword>
<feature type="compositionally biased region" description="Low complexity" evidence="1">
    <location>
        <begin position="81"/>
        <end position="91"/>
    </location>
</feature>
<evidence type="ECO:0000313" key="2">
    <source>
        <dbReference type="EMBL" id="KAK3859854.1"/>
    </source>
</evidence>
<sequence length="139" mass="15297">MLIFSLPHRTRVHLSLLPHLLPLMFSLLTRFPLSFSPHIIFPTFSPLVALSSPLVTLSCSHIPLSSSSRPVHHSPPPPPTTLHTYPSSSSTVNSPRIKGHKSGHIATHLKESENQASYCRQGIGGWLSHAPHITYIHAL</sequence>
<gene>
    <name evidence="2" type="ORF">Pcinc_034059</name>
</gene>
<dbReference type="Proteomes" id="UP001286313">
    <property type="component" value="Unassembled WGS sequence"/>
</dbReference>
<protein>
    <submittedName>
        <fullName evidence="2">Uncharacterized protein</fullName>
    </submittedName>
</protein>
<accession>A0AAE1JY23</accession>
<organism evidence="2 3">
    <name type="scientific">Petrolisthes cinctipes</name>
    <name type="common">Flat porcelain crab</name>
    <dbReference type="NCBI Taxonomy" id="88211"/>
    <lineage>
        <taxon>Eukaryota</taxon>
        <taxon>Metazoa</taxon>
        <taxon>Ecdysozoa</taxon>
        <taxon>Arthropoda</taxon>
        <taxon>Crustacea</taxon>
        <taxon>Multicrustacea</taxon>
        <taxon>Malacostraca</taxon>
        <taxon>Eumalacostraca</taxon>
        <taxon>Eucarida</taxon>
        <taxon>Decapoda</taxon>
        <taxon>Pleocyemata</taxon>
        <taxon>Anomura</taxon>
        <taxon>Galatheoidea</taxon>
        <taxon>Porcellanidae</taxon>
        <taxon>Petrolisthes</taxon>
    </lineage>
</organism>
<name>A0AAE1JY23_PETCI</name>
<comment type="caution">
    <text evidence="2">The sequence shown here is derived from an EMBL/GenBank/DDBJ whole genome shotgun (WGS) entry which is preliminary data.</text>
</comment>
<proteinExistence type="predicted"/>
<feature type="region of interest" description="Disordered" evidence="1">
    <location>
        <begin position="65"/>
        <end position="102"/>
    </location>
</feature>
<evidence type="ECO:0000256" key="1">
    <source>
        <dbReference type="SAM" id="MobiDB-lite"/>
    </source>
</evidence>